<dbReference type="Pfam" id="PF01266">
    <property type="entry name" value="DAO"/>
    <property type="match status" value="1"/>
</dbReference>
<organism evidence="2 4">
    <name type="scientific">Cellulomonas hominis</name>
    <dbReference type="NCBI Taxonomy" id="156981"/>
    <lineage>
        <taxon>Bacteria</taxon>
        <taxon>Bacillati</taxon>
        <taxon>Actinomycetota</taxon>
        <taxon>Actinomycetes</taxon>
        <taxon>Micrococcales</taxon>
        <taxon>Cellulomonadaceae</taxon>
        <taxon>Cellulomonas</taxon>
    </lineage>
</organism>
<comment type="caution">
    <text evidence="2">The sequence shown here is derived from an EMBL/GenBank/DDBJ whole genome shotgun (WGS) entry which is preliminary data.</text>
</comment>
<dbReference type="GO" id="GO:0005737">
    <property type="term" value="C:cytoplasm"/>
    <property type="evidence" value="ECO:0007669"/>
    <property type="project" value="TreeGrafter"/>
</dbReference>
<evidence type="ECO:0000313" key="5">
    <source>
        <dbReference type="Proteomes" id="UP000564629"/>
    </source>
</evidence>
<dbReference type="Gene3D" id="3.50.50.60">
    <property type="entry name" value="FAD/NAD(P)-binding domain"/>
    <property type="match status" value="1"/>
</dbReference>
<dbReference type="Proteomes" id="UP000321723">
    <property type="component" value="Unassembled WGS sequence"/>
</dbReference>
<dbReference type="PANTHER" id="PTHR13847:SF285">
    <property type="entry name" value="FAD DEPENDENT OXIDOREDUCTASE DOMAIN-CONTAINING PROTEIN"/>
    <property type="match status" value="1"/>
</dbReference>
<dbReference type="InterPro" id="IPR036188">
    <property type="entry name" value="FAD/NAD-bd_sf"/>
</dbReference>
<dbReference type="InterPro" id="IPR006076">
    <property type="entry name" value="FAD-dep_OxRdtase"/>
</dbReference>
<keyword evidence="4" id="KW-1185">Reference proteome</keyword>
<evidence type="ECO:0000313" key="2">
    <source>
        <dbReference type="EMBL" id="GEL45596.1"/>
    </source>
</evidence>
<dbReference type="Gene3D" id="3.30.9.10">
    <property type="entry name" value="D-Amino Acid Oxidase, subunit A, domain 2"/>
    <property type="match status" value="1"/>
</dbReference>
<dbReference type="Proteomes" id="UP000564629">
    <property type="component" value="Unassembled WGS sequence"/>
</dbReference>
<feature type="domain" description="FAD dependent oxidoreductase" evidence="1">
    <location>
        <begin position="53"/>
        <end position="412"/>
    </location>
</feature>
<accession>A0A511F8I5</accession>
<reference evidence="3 5" key="2">
    <citation type="submission" date="2020-08" db="EMBL/GenBank/DDBJ databases">
        <title>Sequencing the genomes of 1000 actinobacteria strains.</title>
        <authorList>
            <person name="Klenk H.-P."/>
        </authorList>
    </citation>
    <scope>NUCLEOTIDE SEQUENCE [LARGE SCALE GENOMIC DNA]</scope>
    <source>
        <strain evidence="3 5">DSM 9581</strain>
    </source>
</reference>
<evidence type="ECO:0000259" key="1">
    <source>
        <dbReference type="Pfam" id="PF01266"/>
    </source>
</evidence>
<dbReference type="EMBL" id="BJVQ01000005">
    <property type="protein sequence ID" value="GEL45596.1"/>
    <property type="molecule type" value="Genomic_DNA"/>
</dbReference>
<proteinExistence type="predicted"/>
<reference evidence="2 4" key="1">
    <citation type="submission" date="2019-07" db="EMBL/GenBank/DDBJ databases">
        <title>Whole genome shotgun sequence of Cellulomonas hominis NBRC 16055.</title>
        <authorList>
            <person name="Hosoyama A."/>
            <person name="Uohara A."/>
            <person name="Ohji S."/>
            <person name="Ichikawa N."/>
        </authorList>
    </citation>
    <scope>NUCLEOTIDE SEQUENCE [LARGE SCALE GENOMIC DNA]</scope>
    <source>
        <strain evidence="2 4">NBRC 16055</strain>
    </source>
</reference>
<evidence type="ECO:0000313" key="4">
    <source>
        <dbReference type="Proteomes" id="UP000321723"/>
    </source>
</evidence>
<dbReference type="AlphaFoldDB" id="A0A511F8I5"/>
<dbReference type="RefSeq" id="WP_246802921.1">
    <property type="nucleotide sequence ID" value="NZ_BJVQ01000005.1"/>
</dbReference>
<protein>
    <submittedName>
        <fullName evidence="2">FAD-dependent oxidoreductase</fullName>
    </submittedName>
    <submittedName>
        <fullName evidence="3">Glycine/D-amino acid oxidase-like deaminating enzyme</fullName>
    </submittedName>
</protein>
<gene>
    <name evidence="2" type="ORF">CHO01_07120</name>
    <name evidence="3" type="ORF">HNR08_003053</name>
</gene>
<sequence>MSTPGGGDAAAAGAALAWSAGRDLAGLSLWFDQVAADAPIEPREPLDGDTTADVVVVGAGLTGLWTAYYLLEADPALDVLVVEQAVAGFGASGRNGGWCSALFPASAEALARRHGEDAARSMRAAMRDTVVEVGGVAAAEEIDCDFAYGGTVTLARTPAQLARLTAEARDATRWGDELDLLTPAEVAAHVRADGVLGGAWTPDCARVQPARLVRGLADAVEARGVRIAEQTRALRISPRAVVTDQGTVRARHVVRAVEAWTPTFPGSRRDLAPVYSLMIATEPLPPSVWDLVGLDRGQTFTDGRHLLVYGQRTADDRLAFGGRGAPYHWGSAVEPASDQDPRVARALRRALVELFPAVRHARVTHAWGGPLGVPRDWHASVGLGDDGIAWAGGYVGDGVGTANLAGRTLADLLTGTDSALTRLPWVGHRSPRWEPEPLRWAGITAGLRGAALADAEERLTGRPSRVARLLGSLTGA</sequence>
<evidence type="ECO:0000313" key="3">
    <source>
        <dbReference type="EMBL" id="MBB5474317.1"/>
    </source>
</evidence>
<dbReference type="SUPFAM" id="SSF51905">
    <property type="entry name" value="FAD/NAD(P)-binding domain"/>
    <property type="match status" value="1"/>
</dbReference>
<dbReference type="PANTHER" id="PTHR13847">
    <property type="entry name" value="SARCOSINE DEHYDROGENASE-RELATED"/>
    <property type="match status" value="1"/>
</dbReference>
<name>A0A511F8I5_9CELL</name>
<dbReference type="EMBL" id="JACHDN010000001">
    <property type="protein sequence ID" value="MBB5474317.1"/>
    <property type="molecule type" value="Genomic_DNA"/>
</dbReference>